<dbReference type="InterPro" id="IPR016024">
    <property type="entry name" value="ARM-type_fold"/>
</dbReference>
<evidence type="ECO:0008006" key="3">
    <source>
        <dbReference type="Google" id="ProtNLM"/>
    </source>
</evidence>
<comment type="caution">
    <text evidence="1">The sequence shown here is derived from an EMBL/GenBank/DDBJ whole genome shotgun (WGS) entry which is preliminary data.</text>
</comment>
<evidence type="ECO:0000313" key="2">
    <source>
        <dbReference type="Proteomes" id="UP000316095"/>
    </source>
</evidence>
<gene>
    <name evidence="1" type="ORF">Pan54_19780</name>
</gene>
<sequence>MNDAEQLAVELQSADIKTRQRAAEQLARMADEAGPALIPLLNAVGDADETVREWSVEALENLGTPPQQQIAILIDYLKSTKSTDPQWFALKILSRYGTEASEHFDLVTQFFSSDHPQNIRMQAIKTACKIASADQQQYLKDKLKKLTADEDPRIQHLANEELIR</sequence>
<dbReference type="OrthoDB" id="279649at2"/>
<dbReference type="EMBL" id="SJPG01000001">
    <property type="protein sequence ID" value="TWT61243.1"/>
    <property type="molecule type" value="Genomic_DNA"/>
</dbReference>
<dbReference type="Gene3D" id="1.25.10.10">
    <property type="entry name" value="Leucine-rich Repeat Variant"/>
    <property type="match status" value="1"/>
</dbReference>
<dbReference type="SUPFAM" id="SSF48371">
    <property type="entry name" value="ARM repeat"/>
    <property type="match status" value="1"/>
</dbReference>
<dbReference type="InterPro" id="IPR011989">
    <property type="entry name" value="ARM-like"/>
</dbReference>
<protein>
    <recommendedName>
        <fullName evidence="3">HEAT repeat protein</fullName>
    </recommendedName>
</protein>
<accession>A0A5C5XFV1</accession>
<dbReference type="AlphaFoldDB" id="A0A5C5XFV1"/>
<organism evidence="1 2">
    <name type="scientific">Rubinisphaera italica</name>
    <dbReference type="NCBI Taxonomy" id="2527969"/>
    <lineage>
        <taxon>Bacteria</taxon>
        <taxon>Pseudomonadati</taxon>
        <taxon>Planctomycetota</taxon>
        <taxon>Planctomycetia</taxon>
        <taxon>Planctomycetales</taxon>
        <taxon>Planctomycetaceae</taxon>
        <taxon>Rubinisphaera</taxon>
    </lineage>
</organism>
<keyword evidence="2" id="KW-1185">Reference proteome</keyword>
<evidence type="ECO:0000313" key="1">
    <source>
        <dbReference type="EMBL" id="TWT61243.1"/>
    </source>
</evidence>
<dbReference type="Pfam" id="PF13646">
    <property type="entry name" value="HEAT_2"/>
    <property type="match status" value="1"/>
</dbReference>
<reference evidence="1 2" key="1">
    <citation type="submission" date="2019-02" db="EMBL/GenBank/DDBJ databases">
        <title>Deep-cultivation of Planctomycetes and their phenomic and genomic characterization uncovers novel biology.</title>
        <authorList>
            <person name="Wiegand S."/>
            <person name="Jogler M."/>
            <person name="Boedeker C."/>
            <person name="Pinto D."/>
            <person name="Vollmers J."/>
            <person name="Rivas-Marin E."/>
            <person name="Kohn T."/>
            <person name="Peeters S.H."/>
            <person name="Heuer A."/>
            <person name="Rast P."/>
            <person name="Oberbeckmann S."/>
            <person name="Bunk B."/>
            <person name="Jeske O."/>
            <person name="Meyerdierks A."/>
            <person name="Storesund J.E."/>
            <person name="Kallscheuer N."/>
            <person name="Luecker S."/>
            <person name="Lage O.M."/>
            <person name="Pohl T."/>
            <person name="Merkel B.J."/>
            <person name="Hornburger P."/>
            <person name="Mueller R.-W."/>
            <person name="Bruemmer F."/>
            <person name="Labrenz M."/>
            <person name="Spormann A.M."/>
            <person name="Op Den Camp H."/>
            <person name="Overmann J."/>
            <person name="Amann R."/>
            <person name="Jetten M.S.M."/>
            <person name="Mascher T."/>
            <person name="Medema M.H."/>
            <person name="Devos D.P."/>
            <person name="Kaster A.-K."/>
            <person name="Ovreas L."/>
            <person name="Rohde M."/>
            <person name="Galperin M.Y."/>
            <person name="Jogler C."/>
        </authorList>
    </citation>
    <scope>NUCLEOTIDE SEQUENCE [LARGE SCALE GENOMIC DNA]</scope>
    <source>
        <strain evidence="1 2">Pan54</strain>
    </source>
</reference>
<name>A0A5C5XFV1_9PLAN</name>
<dbReference type="RefSeq" id="WP_146503260.1">
    <property type="nucleotide sequence ID" value="NZ_SJPG01000001.1"/>
</dbReference>
<proteinExistence type="predicted"/>
<dbReference type="Proteomes" id="UP000316095">
    <property type="component" value="Unassembled WGS sequence"/>
</dbReference>